<reference evidence="1" key="1">
    <citation type="submission" date="2018-05" db="EMBL/GenBank/DDBJ databases">
        <authorList>
            <person name="Lanie J.A."/>
            <person name="Ng W.-L."/>
            <person name="Kazmierczak K.M."/>
            <person name="Andrzejewski T.M."/>
            <person name="Davidsen T.M."/>
            <person name="Wayne K.J."/>
            <person name="Tettelin H."/>
            <person name="Glass J.I."/>
            <person name="Rusch D."/>
            <person name="Podicherti R."/>
            <person name="Tsui H.-C.T."/>
            <person name="Winkler M.E."/>
        </authorList>
    </citation>
    <scope>NUCLEOTIDE SEQUENCE</scope>
</reference>
<dbReference type="AlphaFoldDB" id="A0A381N3S0"/>
<sequence>MAAAAIGMATPVVSLICLNLFQKKLPLSLSLANIVLN</sequence>
<dbReference type="EMBL" id="UINC01000110">
    <property type="protein sequence ID" value="SUZ49241.1"/>
    <property type="molecule type" value="Genomic_DNA"/>
</dbReference>
<organism evidence="1">
    <name type="scientific">marine metagenome</name>
    <dbReference type="NCBI Taxonomy" id="408172"/>
    <lineage>
        <taxon>unclassified sequences</taxon>
        <taxon>metagenomes</taxon>
        <taxon>ecological metagenomes</taxon>
    </lineage>
</organism>
<name>A0A381N3S0_9ZZZZ</name>
<evidence type="ECO:0000313" key="1">
    <source>
        <dbReference type="EMBL" id="SUZ49241.1"/>
    </source>
</evidence>
<proteinExistence type="predicted"/>
<accession>A0A381N3S0</accession>
<protein>
    <submittedName>
        <fullName evidence="1">Uncharacterized protein</fullName>
    </submittedName>
</protein>
<gene>
    <name evidence="1" type="ORF">METZ01_LOCUS2095</name>
</gene>